<gene>
    <name evidence="1" type="primary">46</name>
    <name evidence="1" type="ORF">AH03_46</name>
</gene>
<evidence type="ECO:0000313" key="1">
    <source>
        <dbReference type="EMBL" id="QZA70459.1"/>
    </source>
</evidence>
<dbReference type="Pfam" id="PF23812">
    <property type="entry name" value="Phage_TAC_18"/>
    <property type="match status" value="1"/>
</dbReference>
<sequence>MSLYKNFGTNAELESKGIELEYGLNDDGSVIKFTIARSAKSNKKYQKAMETTFKPYRRQMQLNTMPEETASRLMLEVFVTTILKGWENVQDEAGNDLAFNKDNAMKLLTDLPELFDDLQEKAGNVANFRDETLEEDAKKLIAVLLYMLDMGSSEKQFAKQAMREGKPLPDRIANAPELLPGLYLYIEAFFDLDSERSHDFGFRRIPFSSIVGYARAFEFDEEQTEDLVYFIKRMDAEHIERLQKKKPKK</sequence>
<accession>A0AAE7X0A8</accession>
<reference evidence="1" key="1">
    <citation type="submission" date="2021-07" db="EMBL/GenBank/DDBJ databases">
        <authorList>
            <person name="Roth S.J."/>
            <person name="Krukonis G.P."/>
            <person name="Delesalle V.A."/>
        </authorList>
    </citation>
    <scope>NUCLEOTIDE SEQUENCE</scope>
</reference>
<dbReference type="EMBL" id="MZ501266">
    <property type="protein sequence ID" value="QZA70459.1"/>
    <property type="molecule type" value="Genomic_DNA"/>
</dbReference>
<organism evidence="1 2">
    <name type="scientific">Erwinia phage AH03</name>
    <dbReference type="NCBI Taxonomy" id="2869568"/>
    <lineage>
        <taxon>Viruses</taxon>
        <taxon>Duplodnaviria</taxon>
        <taxon>Heunggongvirae</taxon>
        <taxon>Uroviricota</taxon>
        <taxon>Caudoviricetes</taxon>
        <taxon>Ahotrevirus</taxon>
        <taxon>Ahotrevirus AH03</taxon>
    </lineage>
</organism>
<proteinExistence type="predicted"/>
<keyword evidence="2" id="KW-1185">Reference proteome</keyword>
<evidence type="ECO:0000313" key="2">
    <source>
        <dbReference type="Proteomes" id="UP000828678"/>
    </source>
</evidence>
<name>A0AAE7X0A8_9CAUD</name>
<dbReference type="InterPro" id="IPR056919">
    <property type="entry name" value="Phage_TAC_18"/>
</dbReference>
<protein>
    <submittedName>
        <fullName evidence="1">Tail assembly chaperone</fullName>
    </submittedName>
</protein>
<dbReference type="Proteomes" id="UP000828678">
    <property type="component" value="Segment"/>
</dbReference>